<comment type="similarity">
    <text evidence="1">Belongs to the metallo-dependent hydrolases superfamily. TatD-type hydrolase family.</text>
</comment>
<keyword evidence="8" id="KW-1185">Reference proteome</keyword>
<keyword evidence="4" id="KW-0378">Hydrolase</keyword>
<dbReference type="InterPro" id="IPR032466">
    <property type="entry name" value="Metal_Hydrolase"/>
</dbReference>
<accession>A0A8E0S6B0</accession>
<dbReference type="InterPro" id="IPR001130">
    <property type="entry name" value="TatD-like"/>
</dbReference>
<evidence type="ECO:0000313" key="7">
    <source>
        <dbReference type="EMBL" id="KAA0199134.1"/>
    </source>
</evidence>
<comment type="caution">
    <text evidence="7">The sequence shown here is derived from an EMBL/GenBank/DDBJ whole genome shotgun (WGS) entry which is preliminary data.</text>
</comment>
<dbReference type="OrthoDB" id="6079689at2759"/>
<protein>
    <recommendedName>
        <fullName evidence="5">Deoxyribonuclease TATDN1</fullName>
    </recommendedName>
</protein>
<evidence type="ECO:0000256" key="6">
    <source>
        <dbReference type="ARBA" id="ARBA00045223"/>
    </source>
</evidence>
<dbReference type="PANTHER" id="PTHR10060:SF15">
    <property type="entry name" value="DEOXYRIBONUCLEASE TATDN1"/>
    <property type="match status" value="1"/>
</dbReference>
<dbReference type="CDD" id="cd01310">
    <property type="entry name" value="TatD_DNAse"/>
    <property type="match status" value="1"/>
</dbReference>
<proteinExistence type="inferred from homology"/>
<evidence type="ECO:0000313" key="8">
    <source>
        <dbReference type="Proteomes" id="UP000728185"/>
    </source>
</evidence>
<gene>
    <name evidence="7" type="ORF">FBUS_11370</name>
</gene>
<name>A0A8E0S6B0_9TREM</name>
<dbReference type="EMBL" id="LUCM01001304">
    <property type="protein sequence ID" value="KAA0199134.1"/>
    <property type="molecule type" value="Genomic_DNA"/>
</dbReference>
<evidence type="ECO:0000256" key="5">
    <source>
        <dbReference type="ARBA" id="ARBA00039767"/>
    </source>
</evidence>
<reference evidence="7" key="1">
    <citation type="submission" date="2019-05" db="EMBL/GenBank/DDBJ databases">
        <title>Annotation for the trematode Fasciolopsis buski.</title>
        <authorList>
            <person name="Choi Y.-J."/>
        </authorList>
    </citation>
    <scope>NUCLEOTIDE SEQUENCE</scope>
    <source>
        <strain evidence="7">HT</strain>
        <tissue evidence="7">Whole worm</tissue>
    </source>
</reference>
<dbReference type="Gene3D" id="3.20.20.140">
    <property type="entry name" value="Metal-dependent hydrolases"/>
    <property type="match status" value="1"/>
</dbReference>
<dbReference type="InterPro" id="IPR050891">
    <property type="entry name" value="TatD-type_Hydrolase"/>
</dbReference>
<evidence type="ECO:0000256" key="3">
    <source>
        <dbReference type="ARBA" id="ARBA00022723"/>
    </source>
</evidence>
<dbReference type="GO" id="GO:0008296">
    <property type="term" value="F:3'-5'-DNA exonuclease activity"/>
    <property type="evidence" value="ECO:0007669"/>
    <property type="project" value="TreeGrafter"/>
</dbReference>
<evidence type="ECO:0000256" key="4">
    <source>
        <dbReference type="ARBA" id="ARBA00022801"/>
    </source>
</evidence>
<dbReference type="SUPFAM" id="SSF51556">
    <property type="entry name" value="Metallo-dependent hydrolases"/>
    <property type="match status" value="1"/>
</dbReference>
<comment type="function">
    <text evidence="6">Deoxyribonuclease which catalyzes (in vitro) the decatenation of kinetoplast DNA, which are circular DNA catenated to each other, producing linear DNA molecules. Plays an important role in chromosomal segregation and cell cycle progression during eye development probably via its DNA decatenation activity.</text>
</comment>
<dbReference type="AlphaFoldDB" id="A0A8E0S6B0"/>
<evidence type="ECO:0000256" key="2">
    <source>
        <dbReference type="ARBA" id="ARBA00022722"/>
    </source>
</evidence>
<dbReference type="Proteomes" id="UP000728185">
    <property type="component" value="Unassembled WGS sequence"/>
</dbReference>
<dbReference type="Pfam" id="PF01026">
    <property type="entry name" value="TatD_DNase"/>
    <property type="match status" value="1"/>
</dbReference>
<dbReference type="GO" id="GO:0005829">
    <property type="term" value="C:cytosol"/>
    <property type="evidence" value="ECO:0007669"/>
    <property type="project" value="TreeGrafter"/>
</dbReference>
<organism evidence="7 8">
    <name type="scientific">Fasciolopsis buskii</name>
    <dbReference type="NCBI Taxonomy" id="27845"/>
    <lineage>
        <taxon>Eukaryota</taxon>
        <taxon>Metazoa</taxon>
        <taxon>Spiralia</taxon>
        <taxon>Lophotrochozoa</taxon>
        <taxon>Platyhelminthes</taxon>
        <taxon>Trematoda</taxon>
        <taxon>Digenea</taxon>
        <taxon>Plagiorchiida</taxon>
        <taxon>Echinostomata</taxon>
        <taxon>Echinostomatoidea</taxon>
        <taxon>Fasciolidae</taxon>
        <taxon>Fasciolopsis</taxon>
    </lineage>
</organism>
<keyword evidence="3" id="KW-0479">Metal-binding</keyword>
<keyword evidence="2" id="KW-0540">Nuclease</keyword>
<dbReference type="PANTHER" id="PTHR10060">
    <property type="entry name" value="TATD FAMILY DEOXYRIBONUCLEASE"/>
    <property type="match status" value="1"/>
</dbReference>
<dbReference type="GO" id="GO:0046872">
    <property type="term" value="F:metal ion binding"/>
    <property type="evidence" value="ECO:0007669"/>
    <property type="project" value="UniProtKB-KW"/>
</dbReference>
<sequence>MTSYPEFHMATGEKFIDIGANLTDKVFRGVYRGRSRHPDDFSAVLTRAWNVGMQKIIVTAGSYSDACEAIELCNTDERLFTTVGCHPTRCLEMNTAPFAYAQQLETMIRENKKKVVAVGECGLDYDREHFCPRDVQRKQFDVQLRLASLVKLPLFLHCRAAQSDFIDALKRAQIESFRDQPMQGVVHTFDGSWMHAEQLIQMGLYLGINGCSLKTEDELSVSMFCFVCLNPSCRLMKIATVRMPVCTYICMYLHVYINLCTYFIQPVSSISIVR</sequence>
<evidence type="ECO:0000256" key="1">
    <source>
        <dbReference type="ARBA" id="ARBA00009275"/>
    </source>
</evidence>